<evidence type="ECO:0000256" key="1">
    <source>
        <dbReference type="SAM" id="MobiDB-lite"/>
    </source>
</evidence>
<feature type="region of interest" description="Disordered" evidence="1">
    <location>
        <begin position="149"/>
        <end position="168"/>
    </location>
</feature>
<sequence length="658" mass="69040">MLLPRSLRRLLPPAVLGLACLAVLYLLRGPPDGGPGAAGTGNDPAGLVSRSAAKDASAASRRAPFLLAAGGVVVDAGPDTSTGAGRAASHVQVIRFEFPAFGVRPPSFLDPLHRALFFQGEAPAASWRRATQLSCAAVGALGEGAAEAGRRLGGMPRGPGRPAGAPAPPPPLAPLPPVVWHAVGFDQWSGRPEDSLRGLTPAGRRGLTELCAAAANGPADDFFAGTSDPGLWIFHAPLHTTGRSSIRTNVPVGKCGPSTWGDFQHPLPVVPVAVDLRVPLGCMFQHLIDAGLPRLAMMAEFLPELGANELTVLTGEVPFAPHTATVNPGPTCTPGSARAGDLLWAGIGLAGPGRRLPSIRQSSAGLFPRAELEAVCVLPDLPEAHEAAAPAPPAPDSEGALFLAKEFVTFAEVPIWHPVLWWRIRGLLLRRARGFRPPGREGQWPDSPAPAGALPRHPDRLVFLQRATGAQNGRSLPNELAIWRMLEAEPWVRTYRHPDGSLHRVPLRPVFFEAGRATEDNPPPAPPGPSGAGSLLSAAPLFERAAVLLGPHGGAFYNMLLCPPGAAVIELMPAHHEFHLFPLLAGVLGHWHWWHAAGPGWLPATGPGGEAAPARDNALASVDTVRRLLLRALAEPVDWPPVPHPLDPLAAPEPSKSS</sequence>
<dbReference type="PROSITE" id="PS51257">
    <property type="entry name" value="PROKAR_LIPOPROTEIN"/>
    <property type="match status" value="1"/>
</dbReference>
<feature type="region of interest" description="Disordered" evidence="1">
    <location>
        <begin position="638"/>
        <end position="658"/>
    </location>
</feature>
<name>A0A058ZEN4_FONAL</name>
<accession>A0A058ZEN4</accession>
<organism evidence="3">
    <name type="scientific">Fonticula alba</name>
    <name type="common">Slime mold</name>
    <dbReference type="NCBI Taxonomy" id="691883"/>
    <lineage>
        <taxon>Eukaryota</taxon>
        <taxon>Rotosphaerida</taxon>
        <taxon>Fonticulaceae</taxon>
        <taxon>Fonticula</taxon>
    </lineage>
</organism>
<protein>
    <recommendedName>
        <fullName evidence="5">Glycosyl transferase CAP10 domain-containing protein</fullName>
    </recommendedName>
</protein>
<keyword evidence="2" id="KW-0732">Signal</keyword>
<proteinExistence type="predicted"/>
<dbReference type="RefSeq" id="XP_009493960.1">
    <property type="nucleotide sequence ID" value="XM_009495685.1"/>
</dbReference>
<evidence type="ECO:0008006" key="5">
    <source>
        <dbReference type="Google" id="ProtNLM"/>
    </source>
</evidence>
<evidence type="ECO:0000313" key="4">
    <source>
        <dbReference type="Proteomes" id="UP000030693"/>
    </source>
</evidence>
<dbReference type="Proteomes" id="UP000030693">
    <property type="component" value="Unassembled WGS sequence"/>
</dbReference>
<dbReference type="OrthoDB" id="529273at2759"/>
<dbReference type="EMBL" id="KB932202">
    <property type="protein sequence ID" value="KCV72383.1"/>
    <property type="molecule type" value="Genomic_DNA"/>
</dbReference>
<evidence type="ECO:0000313" key="3">
    <source>
        <dbReference type="EMBL" id="KCV72383.1"/>
    </source>
</evidence>
<dbReference type="AlphaFoldDB" id="A0A058ZEN4"/>
<gene>
    <name evidence="3" type="ORF">H696_01778</name>
</gene>
<feature type="chain" id="PRO_5001566532" description="Glycosyl transferase CAP10 domain-containing protein" evidence="2">
    <location>
        <begin position="18"/>
        <end position="658"/>
    </location>
</feature>
<dbReference type="GeneID" id="20526503"/>
<keyword evidence="4" id="KW-1185">Reference proteome</keyword>
<feature type="signal peptide" evidence="2">
    <location>
        <begin position="1"/>
        <end position="17"/>
    </location>
</feature>
<reference evidence="3" key="1">
    <citation type="submission" date="2013-04" db="EMBL/GenBank/DDBJ databases">
        <title>The Genome Sequence of Fonticula alba ATCC 38817.</title>
        <authorList>
            <consortium name="The Broad Institute Genomics Platform"/>
            <person name="Russ C."/>
            <person name="Cuomo C."/>
            <person name="Burger G."/>
            <person name="Gray M.W."/>
            <person name="Holland P.W.H."/>
            <person name="King N."/>
            <person name="Lang F.B.F."/>
            <person name="Roger A.J."/>
            <person name="Ruiz-Trillo I."/>
            <person name="Brown M."/>
            <person name="Walker B."/>
            <person name="Young S."/>
            <person name="Zeng Q."/>
            <person name="Gargeya S."/>
            <person name="Fitzgerald M."/>
            <person name="Haas B."/>
            <person name="Abouelleil A."/>
            <person name="Allen A.W."/>
            <person name="Alvarado L."/>
            <person name="Arachchi H.M."/>
            <person name="Berlin A.M."/>
            <person name="Chapman S.B."/>
            <person name="Gainer-Dewar J."/>
            <person name="Goldberg J."/>
            <person name="Griggs A."/>
            <person name="Gujja S."/>
            <person name="Hansen M."/>
            <person name="Howarth C."/>
            <person name="Imamovic A."/>
            <person name="Ireland A."/>
            <person name="Larimer J."/>
            <person name="McCowan C."/>
            <person name="Murphy C."/>
            <person name="Pearson M."/>
            <person name="Poon T.W."/>
            <person name="Priest M."/>
            <person name="Roberts A."/>
            <person name="Saif S."/>
            <person name="Shea T."/>
            <person name="Sisk P."/>
            <person name="Sykes S."/>
            <person name="Wortman J."/>
            <person name="Nusbaum C."/>
            <person name="Birren B."/>
        </authorList>
    </citation>
    <scope>NUCLEOTIDE SEQUENCE [LARGE SCALE GENOMIC DNA]</scope>
    <source>
        <strain evidence="3">ATCC 38817</strain>
    </source>
</reference>
<evidence type="ECO:0000256" key="2">
    <source>
        <dbReference type="SAM" id="SignalP"/>
    </source>
</evidence>